<organism evidence="4 5">
    <name type="scientific">Neolecta irregularis (strain DAH-3)</name>
    <dbReference type="NCBI Taxonomy" id="1198029"/>
    <lineage>
        <taxon>Eukaryota</taxon>
        <taxon>Fungi</taxon>
        <taxon>Dikarya</taxon>
        <taxon>Ascomycota</taxon>
        <taxon>Taphrinomycotina</taxon>
        <taxon>Neolectales</taxon>
        <taxon>Neolectaceae</taxon>
        <taxon>Neolecta</taxon>
    </lineage>
</organism>
<reference evidence="4 5" key="1">
    <citation type="submission" date="2016-04" db="EMBL/GenBank/DDBJ databases">
        <title>Evolutionary innovation and constraint leading to complex multicellularity in the Ascomycota.</title>
        <authorList>
            <person name="Cisse O."/>
            <person name="Nguyen A."/>
            <person name="Hewitt D.A."/>
            <person name="Jedd G."/>
            <person name="Stajich J.E."/>
        </authorList>
    </citation>
    <scope>NUCLEOTIDE SEQUENCE [LARGE SCALE GENOMIC DNA]</scope>
    <source>
        <strain evidence="4 5">DAH-3</strain>
    </source>
</reference>
<feature type="compositionally biased region" description="Basic residues" evidence="3">
    <location>
        <begin position="247"/>
        <end position="256"/>
    </location>
</feature>
<evidence type="ECO:0000256" key="1">
    <source>
        <dbReference type="ARBA" id="ARBA00009947"/>
    </source>
</evidence>
<name>A0A1U7LJW9_NEOID</name>
<evidence type="ECO:0000256" key="3">
    <source>
        <dbReference type="SAM" id="MobiDB-lite"/>
    </source>
</evidence>
<dbReference type="AlphaFoldDB" id="A0A1U7LJW9"/>
<evidence type="ECO:0000313" key="5">
    <source>
        <dbReference type="Proteomes" id="UP000186594"/>
    </source>
</evidence>
<dbReference type="EMBL" id="LXFE01002609">
    <property type="protein sequence ID" value="OLL22928.1"/>
    <property type="molecule type" value="Genomic_DNA"/>
</dbReference>
<sequence length="256" mass="28986">MNTASNGSSGTPEELVNPEMISKLASIEEESDTVEQEILKYRTKLMTPVFEKRRQIAKETPMFWPTVFDAVDDEFASYVLPQDHPLISCINDLYVERDLSEPRTFTITFGFEENEYLEEKSLVLSKRFVYNEQDQEGSYSSEAVEILWKQGKKISHEKSSATPSFFSLFSWEGKETDVFDDGRQVAVLLADDIFPNAIQYFLQAFTDGQTDNLSDIDLLSDSDVELDHGEGGSKETSKRGSETQAGPKKKKVKADK</sequence>
<dbReference type="Gene3D" id="3.30.1120.90">
    <property type="entry name" value="Nucleosome assembly protein"/>
    <property type="match status" value="1"/>
</dbReference>
<dbReference type="SUPFAM" id="SSF143113">
    <property type="entry name" value="NAP-like"/>
    <property type="match status" value="1"/>
</dbReference>
<feature type="compositionally biased region" description="Basic and acidic residues" evidence="3">
    <location>
        <begin position="225"/>
        <end position="241"/>
    </location>
</feature>
<dbReference type="GO" id="GO:0005654">
    <property type="term" value="C:nucleoplasm"/>
    <property type="evidence" value="ECO:0007669"/>
    <property type="project" value="EnsemblFungi"/>
</dbReference>
<protein>
    <submittedName>
        <fullName evidence="4">Putative nucleosome assembly protein</fullName>
    </submittedName>
</protein>
<feature type="region of interest" description="Disordered" evidence="3">
    <location>
        <begin position="224"/>
        <end position="256"/>
    </location>
</feature>
<dbReference type="InterPro" id="IPR037231">
    <property type="entry name" value="NAP-like_sf"/>
</dbReference>
<dbReference type="OrthoDB" id="19419at2759"/>
<dbReference type="OMA" id="PGKEFPN"/>
<dbReference type="GO" id="GO:0000785">
    <property type="term" value="C:chromatin"/>
    <property type="evidence" value="ECO:0007669"/>
    <property type="project" value="EnsemblFungi"/>
</dbReference>
<dbReference type="InterPro" id="IPR002164">
    <property type="entry name" value="NAP_family"/>
</dbReference>
<comment type="caution">
    <text evidence="4">The sequence shown here is derived from an EMBL/GenBank/DDBJ whole genome shotgun (WGS) entry which is preliminary data.</text>
</comment>
<comment type="similarity">
    <text evidence="1 2">Belongs to the nucleosome assembly protein (NAP) family.</text>
</comment>
<gene>
    <name evidence="4" type="ORF">NEOLI_005030</name>
</gene>
<keyword evidence="5" id="KW-1185">Reference proteome</keyword>
<evidence type="ECO:0000313" key="4">
    <source>
        <dbReference type="EMBL" id="OLL22928.1"/>
    </source>
</evidence>
<dbReference type="GO" id="GO:0140713">
    <property type="term" value="F:histone chaperone activity"/>
    <property type="evidence" value="ECO:0007669"/>
    <property type="project" value="EnsemblFungi"/>
</dbReference>
<dbReference type="PANTHER" id="PTHR11875">
    <property type="entry name" value="TESTIS-SPECIFIC Y-ENCODED PROTEIN"/>
    <property type="match status" value="1"/>
</dbReference>
<dbReference type="Pfam" id="PF00956">
    <property type="entry name" value="NAP"/>
    <property type="match status" value="1"/>
</dbReference>
<proteinExistence type="inferred from homology"/>
<dbReference type="GO" id="GO:0000775">
    <property type="term" value="C:chromosome, centromeric region"/>
    <property type="evidence" value="ECO:0007669"/>
    <property type="project" value="EnsemblFungi"/>
</dbReference>
<evidence type="ECO:0000256" key="2">
    <source>
        <dbReference type="RuleBase" id="RU003876"/>
    </source>
</evidence>
<dbReference type="Proteomes" id="UP000186594">
    <property type="component" value="Unassembled WGS sequence"/>
</dbReference>
<accession>A0A1U7LJW9</accession>
<dbReference type="STRING" id="1198029.A0A1U7LJW9"/>
<dbReference type="GO" id="GO:0006334">
    <property type="term" value="P:nucleosome assembly"/>
    <property type="evidence" value="ECO:0007669"/>
    <property type="project" value="InterPro"/>
</dbReference>